<evidence type="ECO:0000256" key="5">
    <source>
        <dbReference type="SAM" id="MobiDB-lite"/>
    </source>
</evidence>
<dbReference type="OrthoDB" id="342024at2759"/>
<evidence type="ECO:0000313" key="8">
    <source>
        <dbReference type="Proteomes" id="UP000232875"/>
    </source>
</evidence>
<feature type="region of interest" description="Disordered" evidence="5">
    <location>
        <begin position="134"/>
        <end position="171"/>
    </location>
</feature>
<dbReference type="AlphaFoldDB" id="A0A2N1JAR0"/>
<reference evidence="7 8" key="1">
    <citation type="submission" date="2017-10" db="EMBL/GenBank/DDBJ databases">
        <title>A novel species of cold-tolerant Malassezia isolated from bats.</title>
        <authorList>
            <person name="Lorch J.M."/>
            <person name="Palmer J.M."/>
            <person name="Vanderwolf K.J."/>
            <person name="Schmidt K.Z."/>
            <person name="Verant M.L."/>
            <person name="Weller T.J."/>
            <person name="Blehert D.S."/>
        </authorList>
    </citation>
    <scope>NUCLEOTIDE SEQUENCE [LARGE SCALE GENOMIC DNA]</scope>
    <source>
        <strain evidence="7 8">NWHC:44797-103</strain>
    </source>
</reference>
<evidence type="ECO:0000256" key="2">
    <source>
        <dbReference type="ARBA" id="ARBA00022490"/>
    </source>
</evidence>
<evidence type="ECO:0000313" key="7">
    <source>
        <dbReference type="EMBL" id="PKI83641.1"/>
    </source>
</evidence>
<protein>
    <submittedName>
        <fullName evidence="7">Hbs1p</fullName>
    </submittedName>
</protein>
<accession>A0A2N1JAR0</accession>
<keyword evidence="3" id="KW-0378">Hydrolase</keyword>
<dbReference type="GO" id="GO:0005737">
    <property type="term" value="C:cytoplasm"/>
    <property type="evidence" value="ECO:0007669"/>
    <property type="project" value="UniProtKB-SubCell"/>
</dbReference>
<evidence type="ECO:0000256" key="1">
    <source>
        <dbReference type="ARBA" id="ARBA00004496"/>
    </source>
</evidence>
<feature type="domain" description="HBS1-like protein N-terminal" evidence="6">
    <location>
        <begin position="15"/>
        <end position="85"/>
    </location>
</feature>
<feature type="compositionally biased region" description="Polar residues" evidence="5">
    <location>
        <begin position="109"/>
        <end position="121"/>
    </location>
</feature>
<proteinExistence type="predicted"/>
<dbReference type="Proteomes" id="UP000232875">
    <property type="component" value="Unassembled WGS sequence"/>
</dbReference>
<sequence length="289" mass="31454">MSRHRAVRNLNLEDELADEYAEDDFDFMDDLSPEDHDAMEQSLATVLDTLGDADFSERSIKQVLWDTYFNAEAAIDILLREKEKSALQARKKAGTYLEARHGTPLSEPFSRSASMSHTRTNADLEDEHCAHEHRGVAGAASTTDPQSTHAPIDTLPTGKKPSKLQQKLQASRAKALGCTPTLAHTVPAPVPAPAPAPQPPPKTHAPIAPSNAPLDALFPPLDAPLSGSHPPSSFVRFLKPPMHRAVLNTAVPRVSDEEMSHLRSVFSQLSPDDLVLQARHGTRLARSNG</sequence>
<dbReference type="Pfam" id="PF08938">
    <property type="entry name" value="HBS1_N"/>
    <property type="match status" value="1"/>
</dbReference>
<dbReference type="STRING" id="2020962.A0A2N1JAR0"/>
<name>A0A2N1JAR0_9BASI</name>
<dbReference type="GO" id="GO:0006412">
    <property type="term" value="P:translation"/>
    <property type="evidence" value="ECO:0007669"/>
    <property type="project" value="UniProtKB-KW"/>
</dbReference>
<evidence type="ECO:0000256" key="3">
    <source>
        <dbReference type="ARBA" id="ARBA00022801"/>
    </source>
</evidence>
<gene>
    <name evidence="7" type="primary">HBS1_1</name>
    <name evidence="7" type="ORF">MVES_002596</name>
</gene>
<keyword evidence="8" id="KW-1185">Reference proteome</keyword>
<comment type="subcellular location">
    <subcellularLocation>
        <location evidence="1">Cytoplasm</location>
    </subcellularLocation>
</comment>
<keyword evidence="4" id="KW-0648">Protein biosynthesis</keyword>
<feature type="compositionally biased region" description="Polar residues" evidence="5">
    <location>
        <begin position="140"/>
        <end position="149"/>
    </location>
</feature>
<keyword evidence="2" id="KW-0963">Cytoplasm</keyword>
<evidence type="ECO:0000259" key="6">
    <source>
        <dbReference type="Pfam" id="PF08938"/>
    </source>
</evidence>
<dbReference type="InterPro" id="IPR015033">
    <property type="entry name" value="HBS1-like_N"/>
</dbReference>
<evidence type="ECO:0000256" key="4">
    <source>
        <dbReference type="ARBA" id="ARBA00022917"/>
    </source>
</evidence>
<dbReference type="EMBL" id="KZ454991">
    <property type="protein sequence ID" value="PKI83641.1"/>
    <property type="molecule type" value="Genomic_DNA"/>
</dbReference>
<dbReference type="GO" id="GO:0016787">
    <property type="term" value="F:hydrolase activity"/>
    <property type="evidence" value="ECO:0007669"/>
    <property type="project" value="UniProtKB-KW"/>
</dbReference>
<feature type="region of interest" description="Disordered" evidence="5">
    <location>
        <begin position="98"/>
        <end position="122"/>
    </location>
</feature>
<organism evidence="7 8">
    <name type="scientific">Malassezia vespertilionis</name>
    <dbReference type="NCBI Taxonomy" id="2020962"/>
    <lineage>
        <taxon>Eukaryota</taxon>
        <taxon>Fungi</taxon>
        <taxon>Dikarya</taxon>
        <taxon>Basidiomycota</taxon>
        <taxon>Ustilaginomycotina</taxon>
        <taxon>Malasseziomycetes</taxon>
        <taxon>Malasseziales</taxon>
        <taxon>Malasseziaceae</taxon>
        <taxon>Malassezia</taxon>
    </lineage>
</organism>